<proteinExistence type="predicted"/>
<gene>
    <name evidence="1" type="ORF">CCMSSC00406_0009936</name>
</gene>
<sequence length="784" mass="88945">MPAQNEYTPRRSYHSLCSTYLTSKLNTRRQLVVKDHPEIPVVSLGFFKTVTPTVPEEMLQAILGKLEESGSITNVGRMRGFASNNPKGSEQLESHAFTHVHQLSEAVILAGEPYTGQRTCMMMTDTPNKAHMTERSNDSRPDRYGSSVIVQYTKEQQVLEDDSWSGIILAQEDKKSEAGASDNFEKILWSGHHILRNDPRRTFCFGMTTENADCRLWFFARSHIMVSEPFNIVTNQAPLVRFILSLSLAHVLSTSLTSSLPLTAQSSLSTVVEDTSVQQTPESSLLSAQSSQSTITEGTPTDVRHLHTSVDYDFAWKAHGYDLSTQRIGHGIYRVRVGDTWYITEKTLSDSRAERICGRCTRVWQVYEDKKYNEGEEKIYYVLKDVWIDSSIDTEATIWKRLKEKVDPKVFEQHFLTLVAAFEPGEGATTCGFLGRDRYSHAENADFMDSQFIDMLDFEPLPTGRNTPPGLPINNRFHIQGPDLEPSTKAARKRVRYHARTHDRSVWKELCSTYHDQVDIQIMFKMLGDAVEALRAMWKDAHAIHRDISTGNILYDGKNGRLGDLEYVTFYDDKPNTTHNVKTGTLQFMAVEVLNGRYHYRDDEDDPFLVPIPASASDTPDHPFRHNVLHDLESIWWLVMWTILSYIPDSFVADAKNLADQENACYSLFSSDLSVVGTERRNALEDKYPDFAKPVAESPFKAACSLVLHLRNTIRRSYRAVEKTLPIKSDCPTFLLVLDATMGTLEAMKTSLGGITNVTRVTELIRKRKADTKGVQEEEPPRKK</sequence>
<accession>A0ACB7IUG2</accession>
<dbReference type="EMBL" id="WQMT02000007">
    <property type="protein sequence ID" value="KAG9221359.1"/>
    <property type="molecule type" value="Genomic_DNA"/>
</dbReference>
<reference evidence="1 2" key="1">
    <citation type="journal article" date="2021" name="Appl. Environ. Microbiol.">
        <title>Genetic linkage and physical mapping for an oyster mushroom Pleurotus cornucopiae and QTL analysis for the trait cap color.</title>
        <authorList>
            <person name="Zhang Y."/>
            <person name="Gao W."/>
            <person name="Sonnenberg A."/>
            <person name="Chen Q."/>
            <person name="Zhang J."/>
            <person name="Huang C."/>
        </authorList>
    </citation>
    <scope>NUCLEOTIDE SEQUENCE [LARGE SCALE GENOMIC DNA]</scope>
    <source>
        <strain evidence="1">CCMSSC00406</strain>
    </source>
</reference>
<keyword evidence="2" id="KW-1185">Reference proteome</keyword>
<evidence type="ECO:0000313" key="2">
    <source>
        <dbReference type="Proteomes" id="UP000824881"/>
    </source>
</evidence>
<organism evidence="1 2">
    <name type="scientific">Pleurotus cornucopiae</name>
    <name type="common">Cornucopia mushroom</name>
    <dbReference type="NCBI Taxonomy" id="5321"/>
    <lineage>
        <taxon>Eukaryota</taxon>
        <taxon>Fungi</taxon>
        <taxon>Dikarya</taxon>
        <taxon>Basidiomycota</taxon>
        <taxon>Agaricomycotina</taxon>
        <taxon>Agaricomycetes</taxon>
        <taxon>Agaricomycetidae</taxon>
        <taxon>Agaricales</taxon>
        <taxon>Pleurotineae</taxon>
        <taxon>Pleurotaceae</taxon>
        <taxon>Pleurotus</taxon>
    </lineage>
</organism>
<evidence type="ECO:0000313" key="1">
    <source>
        <dbReference type="EMBL" id="KAG9221359.1"/>
    </source>
</evidence>
<protein>
    <submittedName>
        <fullName evidence="1">Uncharacterized protein</fullName>
    </submittedName>
</protein>
<comment type="caution">
    <text evidence="1">The sequence shown here is derived from an EMBL/GenBank/DDBJ whole genome shotgun (WGS) entry which is preliminary data.</text>
</comment>
<dbReference type="Proteomes" id="UP000824881">
    <property type="component" value="Unassembled WGS sequence"/>
</dbReference>
<name>A0ACB7IUG2_PLECO</name>